<feature type="region of interest" description="Disordered" evidence="1">
    <location>
        <begin position="17"/>
        <end position="36"/>
    </location>
</feature>
<evidence type="ECO:0000256" key="1">
    <source>
        <dbReference type="SAM" id="MobiDB-lite"/>
    </source>
</evidence>
<accession>A0A7J7W3C2</accession>
<name>A0A7J7W3C2_PIPKU</name>
<evidence type="ECO:0000313" key="3">
    <source>
        <dbReference type="Proteomes" id="UP000558488"/>
    </source>
</evidence>
<keyword evidence="3" id="KW-1185">Reference proteome</keyword>
<sequence>MYCGGWEGCPLARPAPSHSMGALRGGRRPGNQGKVKPHHVSAAATAGSASLCQPWLPEPPASAGQQPSEVCLRLGLVLRFACSWGPQGLGDSRGRQVEPSLRWVNQLAYSLLIRWDISYG</sequence>
<gene>
    <name evidence="2" type="ORF">mPipKuh1_008195</name>
</gene>
<comment type="caution">
    <text evidence="2">The sequence shown here is derived from an EMBL/GenBank/DDBJ whole genome shotgun (WGS) entry which is preliminary data.</text>
</comment>
<dbReference type="EMBL" id="JACAGB010000012">
    <property type="protein sequence ID" value="KAF6331892.1"/>
    <property type="molecule type" value="Genomic_DNA"/>
</dbReference>
<proteinExistence type="predicted"/>
<dbReference type="Proteomes" id="UP000558488">
    <property type="component" value="Unassembled WGS sequence"/>
</dbReference>
<organism evidence="2 3">
    <name type="scientific">Pipistrellus kuhlii</name>
    <name type="common">Kuhl's pipistrelle</name>
    <dbReference type="NCBI Taxonomy" id="59472"/>
    <lineage>
        <taxon>Eukaryota</taxon>
        <taxon>Metazoa</taxon>
        <taxon>Chordata</taxon>
        <taxon>Craniata</taxon>
        <taxon>Vertebrata</taxon>
        <taxon>Euteleostomi</taxon>
        <taxon>Mammalia</taxon>
        <taxon>Eutheria</taxon>
        <taxon>Laurasiatheria</taxon>
        <taxon>Chiroptera</taxon>
        <taxon>Yangochiroptera</taxon>
        <taxon>Vespertilionidae</taxon>
        <taxon>Pipistrellus</taxon>
    </lineage>
</organism>
<reference evidence="2 3" key="1">
    <citation type="journal article" date="2020" name="Nature">
        <title>Six reference-quality genomes reveal evolution of bat adaptations.</title>
        <authorList>
            <person name="Jebb D."/>
            <person name="Huang Z."/>
            <person name="Pippel M."/>
            <person name="Hughes G.M."/>
            <person name="Lavrichenko K."/>
            <person name="Devanna P."/>
            <person name="Winkler S."/>
            <person name="Jermiin L.S."/>
            <person name="Skirmuntt E.C."/>
            <person name="Katzourakis A."/>
            <person name="Burkitt-Gray L."/>
            <person name="Ray D.A."/>
            <person name="Sullivan K.A.M."/>
            <person name="Roscito J.G."/>
            <person name="Kirilenko B.M."/>
            <person name="Davalos L.M."/>
            <person name="Corthals A.P."/>
            <person name="Power M.L."/>
            <person name="Jones G."/>
            <person name="Ransome R.D."/>
            <person name="Dechmann D.K.N."/>
            <person name="Locatelli A.G."/>
            <person name="Puechmaille S.J."/>
            <person name="Fedrigo O."/>
            <person name="Jarvis E.D."/>
            <person name="Hiller M."/>
            <person name="Vernes S.C."/>
            <person name="Myers E.W."/>
            <person name="Teeling E.C."/>
        </authorList>
    </citation>
    <scope>NUCLEOTIDE SEQUENCE [LARGE SCALE GENOMIC DNA]</scope>
    <source>
        <strain evidence="2">MPipKuh1</strain>
        <tissue evidence="2">Flight muscle</tissue>
    </source>
</reference>
<protein>
    <submittedName>
        <fullName evidence="2">Uncharacterized protein</fullName>
    </submittedName>
</protein>
<dbReference type="AlphaFoldDB" id="A0A7J7W3C2"/>
<evidence type="ECO:0000313" key="2">
    <source>
        <dbReference type="EMBL" id="KAF6331892.1"/>
    </source>
</evidence>